<dbReference type="GO" id="GO:0005179">
    <property type="term" value="F:hormone activity"/>
    <property type="evidence" value="ECO:0007669"/>
    <property type="project" value="UniProtKB-KW"/>
</dbReference>
<accession>A0A921Z5E1</accession>
<evidence type="ECO:0000256" key="4">
    <source>
        <dbReference type="ARBA" id="ARBA00022702"/>
    </source>
</evidence>
<sequence>MARFAVFFLAMAAICLITEAQLTFSSGWGQGKRSVNNDMGSDACSTDEAVYAIYKLIESVAEKLVVCQGEVKN</sequence>
<keyword evidence="6" id="KW-0027">Amidation</keyword>
<dbReference type="InterPro" id="IPR010475">
    <property type="entry name" value="AKH/RPCH_hormone"/>
</dbReference>
<comment type="subcellular location">
    <subcellularLocation>
        <location evidence="1">Secreted</location>
    </subcellularLocation>
</comment>
<evidence type="ECO:0000256" key="8">
    <source>
        <dbReference type="ARBA" id="ARBA00023320"/>
    </source>
</evidence>
<evidence type="ECO:0000256" key="6">
    <source>
        <dbReference type="ARBA" id="ARBA00022815"/>
    </source>
</evidence>
<evidence type="ECO:0000256" key="2">
    <source>
        <dbReference type="ARBA" id="ARBA00006145"/>
    </source>
</evidence>
<name>A0A921Z5E1_MANSE</name>
<dbReference type="Pfam" id="PF06377">
    <property type="entry name" value="Adipokin_hormo"/>
    <property type="match status" value="1"/>
</dbReference>
<evidence type="ECO:0000256" key="1">
    <source>
        <dbReference type="ARBA" id="ARBA00004613"/>
    </source>
</evidence>
<comment type="similarity">
    <text evidence="2">Belongs to the AKH/HRTH/RPCH family.</text>
</comment>
<organism evidence="10 11">
    <name type="scientific">Manduca sexta</name>
    <name type="common">Tobacco hawkmoth</name>
    <name type="synonym">Tobacco hornworm</name>
    <dbReference type="NCBI Taxonomy" id="7130"/>
    <lineage>
        <taxon>Eukaryota</taxon>
        <taxon>Metazoa</taxon>
        <taxon>Ecdysozoa</taxon>
        <taxon>Arthropoda</taxon>
        <taxon>Hexapoda</taxon>
        <taxon>Insecta</taxon>
        <taxon>Pterygota</taxon>
        <taxon>Neoptera</taxon>
        <taxon>Endopterygota</taxon>
        <taxon>Lepidoptera</taxon>
        <taxon>Glossata</taxon>
        <taxon>Ditrysia</taxon>
        <taxon>Bombycoidea</taxon>
        <taxon>Sphingidae</taxon>
        <taxon>Sphinginae</taxon>
        <taxon>Sphingini</taxon>
        <taxon>Manduca</taxon>
    </lineage>
</organism>
<proteinExistence type="inferred from homology"/>
<dbReference type="EMBL" id="JH668405">
    <property type="protein sequence ID" value="KAG6451319.1"/>
    <property type="molecule type" value="Genomic_DNA"/>
</dbReference>
<dbReference type="Proteomes" id="UP000791440">
    <property type="component" value="Unassembled WGS sequence"/>
</dbReference>
<comment type="caution">
    <text evidence="10">The sequence shown here is derived from an EMBL/GenBank/DDBJ whole genome shotgun (WGS) entry which is preliminary data.</text>
</comment>
<keyword evidence="4" id="KW-0372">Hormone</keyword>
<reference evidence="10" key="1">
    <citation type="journal article" date="2016" name="Insect Biochem. Mol. Biol.">
        <title>Multifaceted biological insights from a draft genome sequence of the tobacco hornworm moth, Manduca sexta.</title>
        <authorList>
            <person name="Kanost M.R."/>
            <person name="Arrese E.L."/>
            <person name="Cao X."/>
            <person name="Chen Y.R."/>
            <person name="Chellapilla S."/>
            <person name="Goldsmith M.R."/>
            <person name="Grosse-Wilde E."/>
            <person name="Heckel D.G."/>
            <person name="Herndon N."/>
            <person name="Jiang H."/>
            <person name="Papanicolaou A."/>
            <person name="Qu J."/>
            <person name="Soulages J.L."/>
            <person name="Vogel H."/>
            <person name="Walters J."/>
            <person name="Waterhouse R.M."/>
            <person name="Ahn S.J."/>
            <person name="Almeida F.C."/>
            <person name="An C."/>
            <person name="Aqrawi P."/>
            <person name="Bretschneider A."/>
            <person name="Bryant W.B."/>
            <person name="Bucks S."/>
            <person name="Chao H."/>
            <person name="Chevignon G."/>
            <person name="Christen J.M."/>
            <person name="Clarke D.F."/>
            <person name="Dittmer N.T."/>
            <person name="Ferguson L.C.F."/>
            <person name="Garavelou S."/>
            <person name="Gordon K.H.J."/>
            <person name="Gunaratna R.T."/>
            <person name="Han Y."/>
            <person name="Hauser F."/>
            <person name="He Y."/>
            <person name="Heidel-Fischer H."/>
            <person name="Hirsh A."/>
            <person name="Hu Y."/>
            <person name="Jiang H."/>
            <person name="Kalra D."/>
            <person name="Klinner C."/>
            <person name="Konig C."/>
            <person name="Kovar C."/>
            <person name="Kroll A.R."/>
            <person name="Kuwar S.S."/>
            <person name="Lee S.L."/>
            <person name="Lehman R."/>
            <person name="Li K."/>
            <person name="Li Z."/>
            <person name="Liang H."/>
            <person name="Lovelace S."/>
            <person name="Lu Z."/>
            <person name="Mansfield J.H."/>
            <person name="McCulloch K.J."/>
            <person name="Mathew T."/>
            <person name="Morton B."/>
            <person name="Muzny D.M."/>
            <person name="Neunemann D."/>
            <person name="Ongeri F."/>
            <person name="Pauchet Y."/>
            <person name="Pu L.L."/>
            <person name="Pyrousis I."/>
            <person name="Rao X.J."/>
            <person name="Redding A."/>
            <person name="Roesel C."/>
            <person name="Sanchez-Gracia A."/>
            <person name="Schaack S."/>
            <person name="Shukla A."/>
            <person name="Tetreau G."/>
            <person name="Wang Y."/>
            <person name="Xiong G.H."/>
            <person name="Traut W."/>
            <person name="Walsh T.K."/>
            <person name="Worley K.C."/>
            <person name="Wu D."/>
            <person name="Wu W."/>
            <person name="Wu Y.Q."/>
            <person name="Zhang X."/>
            <person name="Zou Z."/>
            <person name="Zucker H."/>
            <person name="Briscoe A.D."/>
            <person name="Burmester T."/>
            <person name="Clem R.J."/>
            <person name="Feyereisen R."/>
            <person name="Grimmelikhuijzen C.J.P."/>
            <person name="Hamodrakas S.J."/>
            <person name="Hansson B.S."/>
            <person name="Huguet E."/>
            <person name="Jermiin L.S."/>
            <person name="Lan Q."/>
            <person name="Lehman H.K."/>
            <person name="Lorenzen M."/>
            <person name="Merzendorfer H."/>
            <person name="Michalopoulos I."/>
            <person name="Morton D.B."/>
            <person name="Muthukrishnan S."/>
            <person name="Oakeshott J.G."/>
            <person name="Palmer W."/>
            <person name="Park Y."/>
            <person name="Passarelli A.L."/>
            <person name="Rozas J."/>
            <person name="Schwartz L.M."/>
            <person name="Smith W."/>
            <person name="Southgate A."/>
            <person name="Vilcinskas A."/>
            <person name="Vogt R."/>
            <person name="Wang P."/>
            <person name="Werren J."/>
            <person name="Yu X.Q."/>
            <person name="Zhou J.J."/>
            <person name="Brown S.J."/>
            <person name="Scherer S.E."/>
            <person name="Richards S."/>
            <person name="Blissard G.W."/>
        </authorList>
    </citation>
    <scope>NUCLEOTIDE SEQUENCE</scope>
</reference>
<reference evidence="10" key="2">
    <citation type="submission" date="2020-12" db="EMBL/GenBank/DDBJ databases">
        <authorList>
            <person name="Kanost M."/>
        </authorList>
    </citation>
    <scope>NUCLEOTIDE SEQUENCE</scope>
</reference>
<evidence type="ECO:0000313" key="11">
    <source>
        <dbReference type="Proteomes" id="UP000791440"/>
    </source>
</evidence>
<evidence type="ECO:0008006" key="12">
    <source>
        <dbReference type="Google" id="ProtNLM"/>
    </source>
</evidence>
<evidence type="ECO:0000313" key="10">
    <source>
        <dbReference type="EMBL" id="KAG6451320.1"/>
    </source>
</evidence>
<evidence type="ECO:0000256" key="7">
    <source>
        <dbReference type="ARBA" id="ARBA00023283"/>
    </source>
</evidence>
<keyword evidence="8" id="KW-0527">Neuropeptide</keyword>
<feature type="signal peptide" evidence="9">
    <location>
        <begin position="1"/>
        <end position="20"/>
    </location>
</feature>
<feature type="chain" id="PRO_5038276455" description="Adipokinetic hormone 1" evidence="9">
    <location>
        <begin position="21"/>
        <end position="73"/>
    </location>
</feature>
<keyword evidence="7" id="KW-0873">Pyrrolidone carboxylic acid</keyword>
<dbReference type="GO" id="GO:0007218">
    <property type="term" value="P:neuropeptide signaling pathway"/>
    <property type="evidence" value="ECO:0007669"/>
    <property type="project" value="UniProtKB-KW"/>
</dbReference>
<evidence type="ECO:0000256" key="9">
    <source>
        <dbReference type="SAM" id="SignalP"/>
    </source>
</evidence>
<dbReference type="InterPro" id="IPR002047">
    <property type="entry name" value="Adipokinetic_hormone_CS"/>
</dbReference>
<evidence type="ECO:0000256" key="3">
    <source>
        <dbReference type="ARBA" id="ARBA00022525"/>
    </source>
</evidence>
<keyword evidence="11" id="KW-1185">Reference proteome</keyword>
<gene>
    <name evidence="10" type="ORF">O3G_MSEX007084</name>
</gene>
<keyword evidence="3" id="KW-0964">Secreted</keyword>
<keyword evidence="5 9" id="KW-0732">Signal</keyword>
<protein>
    <recommendedName>
        <fullName evidence="12">Adipokinetic hormone 1</fullName>
    </recommendedName>
</protein>
<dbReference type="PROSITE" id="PS00256">
    <property type="entry name" value="AKH"/>
    <property type="match status" value="1"/>
</dbReference>
<dbReference type="GO" id="GO:0005576">
    <property type="term" value="C:extracellular region"/>
    <property type="evidence" value="ECO:0007669"/>
    <property type="project" value="UniProtKB-SubCell"/>
</dbReference>
<dbReference type="EMBL" id="JH668405">
    <property type="protein sequence ID" value="KAG6451320.1"/>
    <property type="molecule type" value="Genomic_DNA"/>
</dbReference>
<evidence type="ECO:0000256" key="5">
    <source>
        <dbReference type="ARBA" id="ARBA00022729"/>
    </source>
</evidence>
<dbReference type="AlphaFoldDB" id="A0A921Z5E1"/>